<evidence type="ECO:0000256" key="1">
    <source>
        <dbReference type="ARBA" id="ARBA00022737"/>
    </source>
</evidence>
<reference evidence="3 4" key="1">
    <citation type="submission" date="2020-03" db="EMBL/GenBank/DDBJ databases">
        <authorList>
            <person name="Sun Q."/>
        </authorList>
    </citation>
    <scope>NUCLEOTIDE SEQUENCE [LARGE SCALE GENOMIC DNA]</scope>
    <source>
        <strain evidence="3 4">KACC 21451</strain>
    </source>
</reference>
<dbReference type="Gene3D" id="2.10.270.10">
    <property type="entry name" value="Cholin Binding"/>
    <property type="match status" value="1"/>
</dbReference>
<dbReference type="EMBL" id="JAAVUM010000030">
    <property type="protein sequence ID" value="NKE08218.1"/>
    <property type="molecule type" value="Genomic_DNA"/>
</dbReference>
<dbReference type="InterPro" id="IPR018337">
    <property type="entry name" value="Cell_wall/Cho-bd_repeat"/>
</dbReference>
<evidence type="ECO:0000313" key="3">
    <source>
        <dbReference type="EMBL" id="NKE08218.1"/>
    </source>
</evidence>
<dbReference type="AlphaFoldDB" id="A0A846TGI3"/>
<accession>A0A846TGI3</accession>
<dbReference type="PROSITE" id="PS51170">
    <property type="entry name" value="CW"/>
    <property type="match status" value="2"/>
</dbReference>
<name>A0A846TGI3_9BACI</name>
<feature type="repeat" description="Cell wall-binding" evidence="2">
    <location>
        <begin position="2"/>
        <end position="21"/>
    </location>
</feature>
<proteinExistence type="predicted"/>
<evidence type="ECO:0000256" key="2">
    <source>
        <dbReference type="PROSITE-ProRule" id="PRU00591"/>
    </source>
</evidence>
<dbReference type="Pfam" id="PF19127">
    <property type="entry name" value="Choline_bind_3"/>
    <property type="match status" value="1"/>
</dbReference>
<gene>
    <name evidence="3" type="ORF">GWK17_22545</name>
</gene>
<protein>
    <submittedName>
        <fullName evidence="3">Uncharacterized protein</fullName>
    </submittedName>
</protein>
<organism evidence="3 4">
    <name type="scientific">Mesobacillus selenatarsenatis</name>
    <dbReference type="NCBI Taxonomy" id="388741"/>
    <lineage>
        <taxon>Bacteria</taxon>
        <taxon>Bacillati</taxon>
        <taxon>Bacillota</taxon>
        <taxon>Bacilli</taxon>
        <taxon>Bacillales</taxon>
        <taxon>Bacillaceae</taxon>
        <taxon>Mesobacillus</taxon>
    </lineage>
</organism>
<comment type="caution">
    <text evidence="3">The sequence shown here is derived from an EMBL/GenBank/DDBJ whole genome shotgun (WGS) entry which is preliminary data.</text>
</comment>
<dbReference type="SUPFAM" id="SSF69360">
    <property type="entry name" value="Cell wall binding repeat"/>
    <property type="match status" value="1"/>
</dbReference>
<evidence type="ECO:0000313" key="4">
    <source>
        <dbReference type="Proteomes" id="UP000587942"/>
    </source>
</evidence>
<sequence length="60" mass="6863">METGWEKVNGKWYFLADSGVMMTGWVKSGTKWYYLYKDGSMAVNTVIDGYKIGKDGAWIK</sequence>
<keyword evidence="1" id="KW-0677">Repeat</keyword>
<dbReference type="Proteomes" id="UP000587942">
    <property type="component" value="Unassembled WGS sequence"/>
</dbReference>
<feature type="repeat" description="Cell wall-binding" evidence="2">
    <location>
        <begin position="22"/>
        <end position="41"/>
    </location>
</feature>